<protein>
    <submittedName>
        <fullName evidence="1">Uncharacterized protein</fullName>
    </submittedName>
</protein>
<reference evidence="2 4" key="3">
    <citation type="submission" date="2017-09" db="EMBL/GenBank/DDBJ databases">
        <title>Streptomyces genome completion.</title>
        <authorList>
            <person name="Lee N."/>
            <person name="Cho B.-K."/>
        </authorList>
    </citation>
    <scope>NUCLEOTIDE SEQUENCE [LARGE SCALE GENOMIC DNA]</scope>
    <source>
        <strain evidence="2 4">ATCC 14899</strain>
    </source>
</reference>
<dbReference type="Proteomes" id="UP000031526">
    <property type="component" value="Chromosome"/>
</dbReference>
<sequence>MPLASEDKPPVVDEVLAAAVTAQGKPGIRALCLLRDARRIPTCTLPERPTEVRSRVCVAPLMFY</sequence>
<dbReference type="KEGG" id="snq:CP978_00715"/>
<accession>A0A0B5D658</accession>
<name>A0A0B5D658_9ACTN</name>
<evidence type="ECO:0000313" key="4">
    <source>
        <dbReference type="Proteomes" id="UP000325763"/>
    </source>
</evidence>
<organism evidence="1 3">
    <name type="scientific">Streptomyces nodosus</name>
    <dbReference type="NCBI Taxonomy" id="40318"/>
    <lineage>
        <taxon>Bacteria</taxon>
        <taxon>Bacillati</taxon>
        <taxon>Actinomycetota</taxon>
        <taxon>Actinomycetes</taxon>
        <taxon>Kitasatosporales</taxon>
        <taxon>Streptomycetaceae</taxon>
        <taxon>Streptomyces</taxon>
    </lineage>
</organism>
<evidence type="ECO:0000313" key="3">
    <source>
        <dbReference type="Proteomes" id="UP000031526"/>
    </source>
</evidence>
<keyword evidence="3" id="KW-1185">Reference proteome</keyword>
<dbReference type="AlphaFoldDB" id="A0A0B5D658"/>
<gene>
    <name evidence="2" type="ORF">CP978_00715</name>
    <name evidence="1" type="ORF">SNOD_00370</name>
</gene>
<evidence type="ECO:0000313" key="1">
    <source>
        <dbReference type="EMBL" id="AJE38723.1"/>
    </source>
</evidence>
<dbReference type="HOGENOM" id="CLU_2865973_0_0_11"/>
<proteinExistence type="predicted"/>
<reference evidence="3" key="1">
    <citation type="submission" date="2014-09" db="EMBL/GenBank/DDBJ databases">
        <title>Sequence of the Streptomyces nodosus genome.</title>
        <authorList>
            <person name="Sweeney P."/>
            <person name="Stephens N."/>
            <person name="Murphy C."/>
            <person name="Caffrey P."/>
        </authorList>
    </citation>
    <scope>NUCLEOTIDE SEQUENCE [LARGE SCALE GENOMIC DNA]</scope>
    <source>
        <strain evidence="3">ATCC 14899</strain>
    </source>
</reference>
<dbReference type="Proteomes" id="UP000325763">
    <property type="component" value="Chromosome"/>
</dbReference>
<dbReference type="EMBL" id="CP009313">
    <property type="protein sequence ID" value="AJE38723.1"/>
    <property type="molecule type" value="Genomic_DNA"/>
</dbReference>
<dbReference type="EMBL" id="CP023747">
    <property type="protein sequence ID" value="QEV37304.1"/>
    <property type="molecule type" value="Genomic_DNA"/>
</dbReference>
<evidence type="ECO:0000313" key="2">
    <source>
        <dbReference type="EMBL" id="QEV37304.1"/>
    </source>
</evidence>
<reference evidence="1 3" key="2">
    <citation type="journal article" date="2016" name="Appl. Microbiol. Biotechnol.">
        <title>Exploiting the genome sequence of Streptomyces nodosus for enhanced antibiotic production.</title>
        <authorList>
            <person name="Sweeney P."/>
            <person name="Murphy C.D."/>
            <person name="Caffrey P."/>
        </authorList>
    </citation>
    <scope>NUCLEOTIDE SEQUENCE [LARGE SCALE GENOMIC DNA]</scope>
    <source>
        <strain evidence="1 3">ATCC 14899</strain>
    </source>
</reference>